<evidence type="ECO:0000256" key="5">
    <source>
        <dbReference type="ARBA" id="ARBA00023125"/>
    </source>
</evidence>
<keyword evidence="6" id="KW-0234">DNA repair</keyword>
<dbReference type="Gene3D" id="1.10.1420.10">
    <property type="match status" value="1"/>
</dbReference>
<keyword evidence="4" id="KW-0067">ATP-binding</keyword>
<dbReference type="CDD" id="cd00085">
    <property type="entry name" value="HNHc"/>
    <property type="match status" value="1"/>
</dbReference>
<dbReference type="SMART" id="SM00534">
    <property type="entry name" value="MUTSac"/>
    <property type="match status" value="1"/>
</dbReference>
<dbReference type="Gene3D" id="3.40.1170.10">
    <property type="entry name" value="DNA repair protein MutS, domain I"/>
    <property type="match status" value="1"/>
</dbReference>
<keyword evidence="2" id="KW-0547">Nucleotide-binding</keyword>
<dbReference type="InterPro" id="IPR045076">
    <property type="entry name" value="MutS"/>
</dbReference>
<evidence type="ECO:0000259" key="8">
    <source>
        <dbReference type="SMART" id="SM00534"/>
    </source>
</evidence>
<dbReference type="Pfam" id="PF01624">
    <property type="entry name" value="MutS_I"/>
    <property type="match status" value="1"/>
</dbReference>
<comment type="similarity">
    <text evidence="1">Belongs to the DNA mismatch repair MutS family.</text>
</comment>
<evidence type="ECO:0000259" key="7">
    <source>
        <dbReference type="SMART" id="SM00533"/>
    </source>
</evidence>
<keyword evidence="5" id="KW-0238">DNA-binding</keyword>
<dbReference type="GO" id="GO:0005524">
    <property type="term" value="F:ATP binding"/>
    <property type="evidence" value="ECO:0007669"/>
    <property type="project" value="UniProtKB-KW"/>
</dbReference>
<dbReference type="InterPro" id="IPR003615">
    <property type="entry name" value="HNH_nuc"/>
</dbReference>
<dbReference type="SUPFAM" id="SSF52540">
    <property type="entry name" value="P-loop containing nucleoside triphosphate hydrolases"/>
    <property type="match status" value="1"/>
</dbReference>
<dbReference type="InterPro" id="IPR016151">
    <property type="entry name" value="DNA_mismatch_repair_MutS_N"/>
</dbReference>
<evidence type="ECO:0000313" key="9">
    <source>
        <dbReference type="EMBL" id="QHT01458.1"/>
    </source>
</evidence>
<dbReference type="SUPFAM" id="SSF48334">
    <property type="entry name" value="DNA repair protein MutS, domain III"/>
    <property type="match status" value="1"/>
</dbReference>
<dbReference type="InterPro" id="IPR007695">
    <property type="entry name" value="DNA_mismatch_repair_MutS-lik_N"/>
</dbReference>
<evidence type="ECO:0000256" key="4">
    <source>
        <dbReference type="ARBA" id="ARBA00022840"/>
    </source>
</evidence>
<evidence type="ECO:0000256" key="3">
    <source>
        <dbReference type="ARBA" id="ARBA00022763"/>
    </source>
</evidence>
<dbReference type="PANTHER" id="PTHR11361:SF34">
    <property type="entry name" value="DNA MISMATCH REPAIR PROTEIN MSH1, MITOCHONDRIAL"/>
    <property type="match status" value="1"/>
</dbReference>
<dbReference type="EMBL" id="MN739373">
    <property type="protein sequence ID" value="QHT01458.1"/>
    <property type="molecule type" value="Genomic_DNA"/>
</dbReference>
<organism evidence="9">
    <name type="scientific">viral metagenome</name>
    <dbReference type="NCBI Taxonomy" id="1070528"/>
    <lineage>
        <taxon>unclassified sequences</taxon>
        <taxon>metagenomes</taxon>
        <taxon>organismal metagenomes</taxon>
    </lineage>
</organism>
<evidence type="ECO:0000256" key="6">
    <source>
        <dbReference type="ARBA" id="ARBA00023204"/>
    </source>
</evidence>
<dbReference type="PANTHER" id="PTHR11361">
    <property type="entry name" value="DNA MISMATCH REPAIR PROTEIN MUTS FAMILY MEMBER"/>
    <property type="match status" value="1"/>
</dbReference>
<dbReference type="InterPro" id="IPR027417">
    <property type="entry name" value="P-loop_NTPase"/>
</dbReference>
<dbReference type="SMART" id="SM00533">
    <property type="entry name" value="MUTSd"/>
    <property type="match status" value="1"/>
</dbReference>
<dbReference type="PIRSF" id="PIRSF037677">
    <property type="entry name" value="DNA_mis_repair_Msh6"/>
    <property type="match status" value="1"/>
</dbReference>
<dbReference type="InterPro" id="IPR000432">
    <property type="entry name" value="DNA_mismatch_repair_MutS_C"/>
</dbReference>
<dbReference type="InterPro" id="IPR036187">
    <property type="entry name" value="DNA_mismatch_repair_MutS_sf"/>
</dbReference>
<protein>
    <recommendedName>
        <fullName evidence="10">DNA mismatch repair proteins mutS family domain-containing protein</fullName>
    </recommendedName>
</protein>
<accession>A0A6C0CA50</accession>
<sequence length="1019" mass="116728">MAFVTTCLKHQKNYTKIYGDKTIVFIQKGTFYEAYSTTTEGFDLEKISEILKTELTRADKNTDKPPDIKNPNMLGFPVVKAAKNLKYLTQEGYIVVLFDEVRGEKERVLSGIYSIGTFISDSANNNANYVISAYIVEEAQLKTTDTLLAIGLTILDNVTGKNSVHEFYSKPNDQKFGLDELSRIFKIFKPTECIVYYQPITIDKNKIASIKSYLELDSIPKYEFCIYHDNKDTSKLSLLSEKMFKVNYQNTYFSKIYHMNLQMNLSNKKSPIEILNLERYSYVIISLIIMLRFLSKRNINLLTNISAPNIYIYDEHLILGNDAVGQLNVIDSNNLESYNKKIESLYDVVNKTSTPMGKRLLKSNLTNPYSQKNKKKINEKYTMINELLKKKFYEKVADELKNINDMERMHRKMANGTISPGEFYRLNKYYNSVVKIAELVSTKPTIASLISDETVEKFNKYRKKYSKDYILDDFPKYGNNHYIDAKKSFFAPGVYAEIDGIQSKIKCGAVLVDKIASIFTDWVNSQRKPSAFTKKIVSIKKAEDKSSYFTVTRINGEIIKRHINKKKLKIEVDGETIVINASDVEYKYLKTTTKISISTIVDHTRGLQTQYDRMTEILKATFRDSVMDYYVKNESTLRDVTNFIAELDFVVSGAAVADKYYYCRPTIVDLENPQPSYIDAQQLRHPIIERLCEETEYIPNDIELGARDNKNGMLIYAINFAGKSSTMKSVGLAVILAQIGYYVPAKSFTYEPYMAIYARINANDNMLKGLSSFVLEMTEIDSILKRVQNNGENTLVIGDEVCRGTEITSAISLVSSTLITLSKSNATFIFSSHLHELKEIEEVKALTNLRLFHLKVDMDTKNNRLVFERKLTPGTGPSIYGVMVAKYMINNPEFINTAEIIKNRLLNIETFDFPTKQSKWNAKLIVTKCALCSYKPTQINHKELETHHINFQKNCCKDNKIIEKPHLTKNGLYNLVILCRPCHEKVHKGQIIIDSYKCTTDGPKLVYTSNENVKNDIVC</sequence>
<dbReference type="InterPro" id="IPR017261">
    <property type="entry name" value="DNA_mismatch_repair_MutS/MSH"/>
</dbReference>
<evidence type="ECO:0008006" key="10">
    <source>
        <dbReference type="Google" id="ProtNLM"/>
    </source>
</evidence>
<dbReference type="AlphaFoldDB" id="A0A6C0CA50"/>
<dbReference type="GO" id="GO:0140664">
    <property type="term" value="F:ATP-dependent DNA damage sensor activity"/>
    <property type="evidence" value="ECO:0007669"/>
    <property type="project" value="InterPro"/>
</dbReference>
<keyword evidence="3" id="KW-0227">DNA damage</keyword>
<feature type="domain" description="DNA mismatch repair protein MutS core" evidence="7">
    <location>
        <begin position="340"/>
        <end position="691"/>
    </location>
</feature>
<evidence type="ECO:0000256" key="1">
    <source>
        <dbReference type="ARBA" id="ARBA00006271"/>
    </source>
</evidence>
<dbReference type="Pfam" id="PF05192">
    <property type="entry name" value="MutS_III"/>
    <property type="match status" value="1"/>
</dbReference>
<dbReference type="SUPFAM" id="SSF55271">
    <property type="entry name" value="DNA repair protein MutS, domain I"/>
    <property type="match status" value="1"/>
</dbReference>
<dbReference type="Pfam" id="PF00488">
    <property type="entry name" value="MutS_V"/>
    <property type="match status" value="1"/>
</dbReference>
<dbReference type="GO" id="GO:0006298">
    <property type="term" value="P:mismatch repair"/>
    <property type="evidence" value="ECO:0007669"/>
    <property type="project" value="InterPro"/>
</dbReference>
<evidence type="ECO:0000256" key="2">
    <source>
        <dbReference type="ARBA" id="ARBA00022741"/>
    </source>
</evidence>
<proteinExistence type="inferred from homology"/>
<dbReference type="InterPro" id="IPR007696">
    <property type="entry name" value="DNA_mismatch_repair_MutS_core"/>
</dbReference>
<dbReference type="Gene3D" id="3.40.50.300">
    <property type="entry name" value="P-loop containing nucleotide triphosphate hydrolases"/>
    <property type="match status" value="1"/>
</dbReference>
<reference evidence="9" key="1">
    <citation type="journal article" date="2020" name="Nature">
        <title>Giant virus diversity and host interactions through global metagenomics.</title>
        <authorList>
            <person name="Schulz F."/>
            <person name="Roux S."/>
            <person name="Paez-Espino D."/>
            <person name="Jungbluth S."/>
            <person name="Walsh D.A."/>
            <person name="Denef V.J."/>
            <person name="McMahon K.D."/>
            <person name="Konstantinidis K.T."/>
            <person name="Eloe-Fadrosh E.A."/>
            <person name="Kyrpides N.C."/>
            <person name="Woyke T."/>
        </authorList>
    </citation>
    <scope>NUCLEOTIDE SEQUENCE</scope>
    <source>
        <strain evidence="9">GVMAG-M-3300020192-26</strain>
    </source>
</reference>
<feature type="domain" description="DNA mismatch repair proteins mutS family" evidence="8">
    <location>
        <begin position="710"/>
        <end position="903"/>
    </location>
</feature>
<name>A0A6C0CA50_9ZZZZ</name>
<dbReference type="GO" id="GO:0030983">
    <property type="term" value="F:mismatched DNA binding"/>
    <property type="evidence" value="ECO:0007669"/>
    <property type="project" value="InterPro"/>
</dbReference>